<comment type="catalytic activity">
    <reaction evidence="7">
        <text>L-cysteinyl-[protein] + hexadecanoyl-CoA = S-hexadecanoyl-L-cysteinyl-[protein] + CoA</text>
        <dbReference type="Rhea" id="RHEA:36683"/>
        <dbReference type="Rhea" id="RHEA-COMP:10131"/>
        <dbReference type="Rhea" id="RHEA-COMP:11032"/>
        <dbReference type="ChEBI" id="CHEBI:29950"/>
        <dbReference type="ChEBI" id="CHEBI:57287"/>
        <dbReference type="ChEBI" id="CHEBI:57379"/>
        <dbReference type="ChEBI" id="CHEBI:74151"/>
        <dbReference type="EC" id="2.3.1.225"/>
    </reaction>
</comment>
<dbReference type="GO" id="GO:0005783">
    <property type="term" value="C:endoplasmic reticulum"/>
    <property type="evidence" value="ECO:0007669"/>
    <property type="project" value="TreeGrafter"/>
</dbReference>
<dbReference type="InterPro" id="IPR039859">
    <property type="entry name" value="PFA4/ZDH16/20/ERF2-like"/>
</dbReference>
<feature type="transmembrane region" description="Helical" evidence="7">
    <location>
        <begin position="18"/>
        <end position="42"/>
    </location>
</feature>
<evidence type="ECO:0000256" key="5">
    <source>
        <dbReference type="ARBA" id="ARBA00023136"/>
    </source>
</evidence>
<dbReference type="AlphaFoldDB" id="A0A3P8AFJ0"/>
<comment type="subcellular location">
    <subcellularLocation>
        <location evidence="1">Membrane</location>
        <topology evidence="1">Multi-pass membrane protein</topology>
    </subcellularLocation>
</comment>
<sequence length="136" mass="16069">MILYKCYFLLHGVMWSVWLVYILCMFEINDSHYVGAVIVILVSTGRDGREKEPTRTLGCSYRSNVIERFDHHCPWIGNCVGQRNYRYFILFIYSLSIYSVRFFLVFNSCIININSCCKLKFNDILKPFVLIIISRL</sequence>
<evidence type="ECO:0000256" key="4">
    <source>
        <dbReference type="ARBA" id="ARBA00022989"/>
    </source>
</evidence>
<dbReference type="Proteomes" id="UP000277204">
    <property type="component" value="Unassembled WGS sequence"/>
</dbReference>
<keyword evidence="6 7" id="KW-0012">Acyltransferase</keyword>
<evidence type="ECO:0000313" key="9">
    <source>
        <dbReference type="EMBL" id="VDO59272.1"/>
    </source>
</evidence>
<dbReference type="PROSITE" id="PS50216">
    <property type="entry name" value="DHHC"/>
    <property type="match status" value="1"/>
</dbReference>
<feature type="transmembrane region" description="Helical" evidence="7">
    <location>
        <begin position="87"/>
        <end position="106"/>
    </location>
</feature>
<keyword evidence="3 7" id="KW-0812">Transmembrane</keyword>
<dbReference type="GO" id="GO:0006612">
    <property type="term" value="P:protein targeting to membrane"/>
    <property type="evidence" value="ECO:0007669"/>
    <property type="project" value="TreeGrafter"/>
</dbReference>
<evidence type="ECO:0000256" key="2">
    <source>
        <dbReference type="ARBA" id="ARBA00022679"/>
    </source>
</evidence>
<evidence type="ECO:0000256" key="6">
    <source>
        <dbReference type="ARBA" id="ARBA00023315"/>
    </source>
</evidence>
<dbReference type="InterPro" id="IPR001594">
    <property type="entry name" value="Palmitoyltrfase_DHHC"/>
</dbReference>
<gene>
    <name evidence="9" type="ORF">SMRZ_LOCUS3839</name>
</gene>
<evidence type="ECO:0000256" key="7">
    <source>
        <dbReference type="RuleBase" id="RU079119"/>
    </source>
</evidence>
<keyword evidence="4 7" id="KW-1133">Transmembrane helix</keyword>
<accession>A0A3P8AFJ0</accession>
<feature type="domain" description="Palmitoyltransferase DHHC" evidence="8">
    <location>
        <begin position="52"/>
        <end position="129"/>
    </location>
</feature>
<evidence type="ECO:0000259" key="8">
    <source>
        <dbReference type="Pfam" id="PF01529"/>
    </source>
</evidence>
<evidence type="ECO:0000256" key="3">
    <source>
        <dbReference type="ARBA" id="ARBA00022692"/>
    </source>
</evidence>
<organism evidence="9 10">
    <name type="scientific">Schistosoma margrebowiei</name>
    <dbReference type="NCBI Taxonomy" id="48269"/>
    <lineage>
        <taxon>Eukaryota</taxon>
        <taxon>Metazoa</taxon>
        <taxon>Spiralia</taxon>
        <taxon>Lophotrochozoa</taxon>
        <taxon>Platyhelminthes</taxon>
        <taxon>Trematoda</taxon>
        <taxon>Digenea</taxon>
        <taxon>Strigeidida</taxon>
        <taxon>Schistosomatoidea</taxon>
        <taxon>Schistosomatidae</taxon>
        <taxon>Schistosoma</taxon>
    </lineage>
</organism>
<name>A0A3P8AFJ0_9TREM</name>
<evidence type="ECO:0000313" key="10">
    <source>
        <dbReference type="Proteomes" id="UP000277204"/>
    </source>
</evidence>
<dbReference type="PANTHER" id="PTHR22883">
    <property type="entry name" value="ZINC FINGER DHHC DOMAIN CONTAINING PROTEIN"/>
    <property type="match status" value="1"/>
</dbReference>
<comment type="domain">
    <text evidence="7">The DHHC domain is required for palmitoyltransferase activity.</text>
</comment>
<dbReference type="GO" id="GO:0016020">
    <property type="term" value="C:membrane"/>
    <property type="evidence" value="ECO:0007669"/>
    <property type="project" value="UniProtKB-SubCell"/>
</dbReference>
<keyword evidence="10" id="KW-1185">Reference proteome</keyword>
<comment type="similarity">
    <text evidence="7">Belongs to the DHHC palmitoyltransferase family.</text>
</comment>
<dbReference type="EMBL" id="UZAI01001156">
    <property type="protein sequence ID" value="VDO59272.1"/>
    <property type="molecule type" value="Genomic_DNA"/>
</dbReference>
<evidence type="ECO:0000256" key="1">
    <source>
        <dbReference type="ARBA" id="ARBA00004141"/>
    </source>
</evidence>
<dbReference type="EC" id="2.3.1.225" evidence="7"/>
<proteinExistence type="inferred from homology"/>
<protein>
    <recommendedName>
        <fullName evidence="7">Palmitoyltransferase</fullName>
        <ecNumber evidence="7">2.3.1.225</ecNumber>
    </recommendedName>
</protein>
<dbReference type="GO" id="GO:0019706">
    <property type="term" value="F:protein-cysteine S-palmitoyltransferase activity"/>
    <property type="evidence" value="ECO:0007669"/>
    <property type="project" value="UniProtKB-EC"/>
</dbReference>
<dbReference type="GO" id="GO:0005794">
    <property type="term" value="C:Golgi apparatus"/>
    <property type="evidence" value="ECO:0007669"/>
    <property type="project" value="TreeGrafter"/>
</dbReference>
<reference evidence="9 10" key="1">
    <citation type="submission" date="2018-11" db="EMBL/GenBank/DDBJ databases">
        <authorList>
            <consortium name="Pathogen Informatics"/>
        </authorList>
    </citation>
    <scope>NUCLEOTIDE SEQUENCE [LARGE SCALE GENOMIC DNA]</scope>
    <source>
        <strain evidence="9 10">Zambia</strain>
    </source>
</reference>
<dbReference type="Pfam" id="PF01529">
    <property type="entry name" value="DHHC"/>
    <property type="match status" value="1"/>
</dbReference>
<keyword evidence="2 7" id="KW-0808">Transferase</keyword>
<keyword evidence="5 7" id="KW-0472">Membrane</keyword>